<reference evidence="2 3" key="1">
    <citation type="submission" date="2023-02" db="EMBL/GenBank/DDBJ databases">
        <title>LHISI_Scaffold_Assembly.</title>
        <authorList>
            <person name="Stuart O.P."/>
            <person name="Cleave R."/>
            <person name="Magrath M.J.L."/>
            <person name="Mikheyev A.S."/>
        </authorList>
    </citation>
    <scope>NUCLEOTIDE SEQUENCE [LARGE SCALE GENOMIC DNA]</scope>
    <source>
        <strain evidence="2">Daus_M_001</strain>
        <tissue evidence="2">Leg muscle</tissue>
    </source>
</reference>
<sequence length="467" mass="50496">MENWECHEKTHQQLQLRLWLRARLKNKCPVRHSGRDVGLGKESAVAFVRDPSQHSPGVISENYGEKKKNQDGRTGNRIRVVQSVSPPGRRRRPGARFDDAGHVPWSGDAGLRWVIPVSVDVSRDLVQDRVAAGRDDAVLAGGSRRLPGRGTILRKVDGGSSSPPDAGTVLNRNAFHSLSPPFSHCVFTTDVVFRLARFVLTSSGTAFSLSVHERQYPHIPRHCIPHFTYTDQVRSSACDRRLQSTRTLTSGPTMTSGPTTSTHSMPSVVHSRSNTQRRKQGVAWLGGVEAERAADRGVRSNIPFSPLPAPSCTQMFPPATYGNKAAATQWAERSPSAKVNGVRAPGVLPAGIAPDDATGRRVFSGISSLLLPCIPVLLHIRLASPSSAPKTPMLTAAQTSPLNSRTATANISEDDILTSNSQFCALRHDGNTACLARMSDETLGVRVRVTHIAPSLLELGRAAPTNS</sequence>
<organism evidence="2 3">
    <name type="scientific">Dryococelus australis</name>
    <dbReference type="NCBI Taxonomy" id="614101"/>
    <lineage>
        <taxon>Eukaryota</taxon>
        <taxon>Metazoa</taxon>
        <taxon>Ecdysozoa</taxon>
        <taxon>Arthropoda</taxon>
        <taxon>Hexapoda</taxon>
        <taxon>Insecta</taxon>
        <taxon>Pterygota</taxon>
        <taxon>Neoptera</taxon>
        <taxon>Polyneoptera</taxon>
        <taxon>Phasmatodea</taxon>
        <taxon>Verophasmatodea</taxon>
        <taxon>Anareolatae</taxon>
        <taxon>Phasmatidae</taxon>
        <taxon>Eurycanthinae</taxon>
        <taxon>Dryococelus</taxon>
    </lineage>
</organism>
<protein>
    <submittedName>
        <fullName evidence="2">Uncharacterized protein</fullName>
    </submittedName>
</protein>
<evidence type="ECO:0000313" key="3">
    <source>
        <dbReference type="Proteomes" id="UP001159363"/>
    </source>
</evidence>
<evidence type="ECO:0000256" key="1">
    <source>
        <dbReference type="SAM" id="MobiDB-lite"/>
    </source>
</evidence>
<accession>A0ABQ9GXG1</accession>
<feature type="region of interest" description="Disordered" evidence="1">
    <location>
        <begin position="51"/>
        <end position="76"/>
    </location>
</feature>
<dbReference type="Proteomes" id="UP001159363">
    <property type="component" value="Chromosome 7"/>
</dbReference>
<feature type="region of interest" description="Disordered" evidence="1">
    <location>
        <begin position="244"/>
        <end position="280"/>
    </location>
</feature>
<comment type="caution">
    <text evidence="2">The sequence shown here is derived from an EMBL/GenBank/DDBJ whole genome shotgun (WGS) entry which is preliminary data.</text>
</comment>
<keyword evidence="3" id="KW-1185">Reference proteome</keyword>
<evidence type="ECO:0000313" key="2">
    <source>
        <dbReference type="EMBL" id="KAJ8876729.1"/>
    </source>
</evidence>
<dbReference type="EMBL" id="JARBHB010000008">
    <property type="protein sequence ID" value="KAJ8876729.1"/>
    <property type="molecule type" value="Genomic_DNA"/>
</dbReference>
<gene>
    <name evidence="2" type="ORF">PR048_021176</name>
</gene>
<proteinExistence type="predicted"/>
<feature type="compositionally biased region" description="Low complexity" evidence="1">
    <location>
        <begin position="249"/>
        <end position="267"/>
    </location>
</feature>
<name>A0ABQ9GXG1_9NEOP</name>